<feature type="coiled-coil region" evidence="1">
    <location>
        <begin position="62"/>
        <end position="89"/>
    </location>
</feature>
<organism evidence="2 3">
    <name type="scientific">Candidatus Nitrospira allomarina</name>
    <dbReference type="NCBI Taxonomy" id="3020900"/>
    <lineage>
        <taxon>Bacteria</taxon>
        <taxon>Pseudomonadati</taxon>
        <taxon>Nitrospirota</taxon>
        <taxon>Nitrospiria</taxon>
        <taxon>Nitrospirales</taxon>
        <taxon>Nitrospiraceae</taxon>
        <taxon>Nitrospira</taxon>
    </lineage>
</organism>
<evidence type="ECO:0008006" key="4">
    <source>
        <dbReference type="Google" id="ProtNLM"/>
    </source>
</evidence>
<sequence length="103" mass="11762">MSDADCLLEQLTQDAIEAARLGQWDQVIALYDQRMSQGPPQSLSLKAIQSLVESDQWLIARVKEVQGAINQQLNDIQDQRRKLGVLKRQWRDPTTPARHLLTI</sequence>
<dbReference type="EMBL" id="CP116967">
    <property type="protein sequence ID" value="WNM56843.1"/>
    <property type="molecule type" value="Genomic_DNA"/>
</dbReference>
<keyword evidence="3" id="KW-1185">Reference proteome</keyword>
<keyword evidence="1" id="KW-0175">Coiled coil</keyword>
<dbReference type="KEGG" id="nall:PP769_12745"/>
<accession>A0AA96G804</accession>
<protein>
    <recommendedName>
        <fullName evidence="4">Flagellar protein FliT</fullName>
    </recommendedName>
</protein>
<dbReference type="RefSeq" id="WP_312640668.1">
    <property type="nucleotide sequence ID" value="NZ_CP116967.1"/>
</dbReference>
<dbReference type="AlphaFoldDB" id="A0AA96G804"/>
<reference evidence="2 3" key="1">
    <citation type="submission" date="2023-01" db="EMBL/GenBank/DDBJ databases">
        <title>Cultivation and genomic characterization of new, ubiquitous marine nitrite-oxidizing bacteria from the Nitrospirales.</title>
        <authorList>
            <person name="Mueller A.J."/>
            <person name="Daebeler A."/>
            <person name="Herbold C.W."/>
            <person name="Kirkegaard R.H."/>
            <person name="Daims H."/>
        </authorList>
    </citation>
    <scope>NUCLEOTIDE SEQUENCE [LARGE SCALE GENOMIC DNA]</scope>
    <source>
        <strain evidence="2 3">VA</strain>
    </source>
</reference>
<evidence type="ECO:0000313" key="2">
    <source>
        <dbReference type="EMBL" id="WNM56843.1"/>
    </source>
</evidence>
<evidence type="ECO:0000256" key="1">
    <source>
        <dbReference type="SAM" id="Coils"/>
    </source>
</evidence>
<name>A0AA96G804_9BACT</name>
<gene>
    <name evidence="2" type="ORF">PP769_12745</name>
</gene>
<proteinExistence type="predicted"/>
<dbReference type="Proteomes" id="UP001302719">
    <property type="component" value="Chromosome"/>
</dbReference>
<evidence type="ECO:0000313" key="3">
    <source>
        <dbReference type="Proteomes" id="UP001302719"/>
    </source>
</evidence>